<sequence length="359" mass="41948">MAAPIRKYITCWQFQHCQKSSHSFSLFTAFRRLHLSTRRCTLSACVKNLDYVYVKQSKPNEETVKEFQAAMRSVPSPVVVVTAAEYDQNAKSWYKRGATCGSFSSMSMAPPIVSFNIRHPSRFHNLVKKTQKFTINVLTEDQAHLSLHFAKRCEESEDQFADVPHMVDAEGNVLLDDMVAIILCTAHGFHTVGDHYLWLGNVAHAWHYKDAEPLLYWRRKYRSLGDETFIKAFEERTLPYEWWNHEAHLRMAWNYILEYGKEDAIPLVKTGIKNYNEKNKDKVRHTHGYHETITMFYLEIINHSIRQQECSKQTFEEFIDANKDLLDRQLPLKYYAENTLFSPEAKIKFVAPDKKPLPS</sequence>
<gene>
    <name evidence="4" type="primary">LOC106808275</name>
</gene>
<dbReference type="Pfam" id="PF01613">
    <property type="entry name" value="Flavin_Reduct"/>
    <property type="match status" value="1"/>
</dbReference>
<evidence type="ECO:0000256" key="1">
    <source>
        <dbReference type="ARBA" id="ARBA00023002"/>
    </source>
</evidence>
<protein>
    <submittedName>
        <fullName evidence="4">Uncharacterized protein C1071.11-like isoform X1</fullName>
    </submittedName>
</protein>
<dbReference type="InterPro" id="IPR050268">
    <property type="entry name" value="NADH-dep_flavin_reductase"/>
</dbReference>
<dbReference type="SMART" id="SM00903">
    <property type="entry name" value="Flavin_Reduct"/>
    <property type="match status" value="1"/>
</dbReference>
<evidence type="ECO:0000259" key="2">
    <source>
        <dbReference type="SMART" id="SM00903"/>
    </source>
</evidence>
<dbReference type="InterPro" id="IPR002563">
    <property type="entry name" value="Flavin_Rdtase-like_dom"/>
</dbReference>
<proteinExistence type="predicted"/>
<dbReference type="Gene3D" id="2.30.110.10">
    <property type="entry name" value="Electron Transport, Fmn-binding Protein, Chain A"/>
    <property type="match status" value="1"/>
</dbReference>
<dbReference type="SUPFAM" id="SSF50475">
    <property type="entry name" value="FMN-binding split barrel"/>
    <property type="match status" value="1"/>
</dbReference>
<accession>A0ABM1E2I1</accession>
<dbReference type="GeneID" id="106808275"/>
<dbReference type="InterPro" id="IPR012349">
    <property type="entry name" value="Split_barrel_FMN-bd"/>
</dbReference>
<dbReference type="PANTHER" id="PTHR30466">
    <property type="entry name" value="FLAVIN REDUCTASE"/>
    <property type="match status" value="1"/>
</dbReference>
<keyword evidence="3" id="KW-1185">Reference proteome</keyword>
<name>A0ABM1E2I1_PRICU</name>
<feature type="domain" description="Flavin reductase like" evidence="2">
    <location>
        <begin position="71"/>
        <end position="223"/>
    </location>
</feature>
<organism evidence="3 4">
    <name type="scientific">Priapulus caudatus</name>
    <name type="common">Priapulid worm</name>
    <dbReference type="NCBI Taxonomy" id="37621"/>
    <lineage>
        <taxon>Eukaryota</taxon>
        <taxon>Metazoa</taxon>
        <taxon>Ecdysozoa</taxon>
        <taxon>Scalidophora</taxon>
        <taxon>Priapulida</taxon>
        <taxon>Priapulimorpha</taxon>
        <taxon>Priapulimorphida</taxon>
        <taxon>Priapulidae</taxon>
        <taxon>Priapulus</taxon>
    </lineage>
</organism>
<keyword evidence="1" id="KW-0560">Oxidoreductase</keyword>
<evidence type="ECO:0000313" key="4">
    <source>
        <dbReference type="RefSeq" id="XP_014666402.1"/>
    </source>
</evidence>
<reference evidence="4" key="1">
    <citation type="submission" date="2025-08" db="UniProtKB">
        <authorList>
            <consortium name="RefSeq"/>
        </authorList>
    </citation>
    <scope>IDENTIFICATION</scope>
</reference>
<evidence type="ECO:0000313" key="3">
    <source>
        <dbReference type="Proteomes" id="UP000695022"/>
    </source>
</evidence>
<dbReference type="PANTHER" id="PTHR30466:SF1">
    <property type="entry name" value="FMN REDUCTASE (NADH) RUTF"/>
    <property type="match status" value="1"/>
</dbReference>
<dbReference type="RefSeq" id="XP_014666402.1">
    <property type="nucleotide sequence ID" value="XM_014810916.1"/>
</dbReference>
<dbReference type="Proteomes" id="UP000695022">
    <property type="component" value="Unplaced"/>
</dbReference>